<reference evidence="5 6" key="1">
    <citation type="submission" date="2019-12" db="EMBL/GenBank/DDBJ databases">
        <title>Shinella kummerowiae sp. nov., a symbiotic bacterium isolated from root nodules of the herbal legume Kummerowia stipulacea.</title>
        <authorList>
            <person name="Gao J."/>
        </authorList>
    </citation>
    <scope>NUCLEOTIDE SEQUENCE [LARGE SCALE GENOMIC DNA]</scope>
    <source>
        <strain evidence="5 6">CCBAU 25048</strain>
    </source>
</reference>
<accession>A0A6N8SK53</accession>
<feature type="domain" description="MobA/MobL protein" evidence="4">
    <location>
        <begin position="29"/>
        <end position="220"/>
    </location>
</feature>
<comment type="caution">
    <text evidence="5">The sequence shown here is derived from an EMBL/GenBank/DDBJ whole genome shotgun (WGS) entry which is preliminary data.</text>
</comment>
<evidence type="ECO:0000259" key="4">
    <source>
        <dbReference type="Pfam" id="PF03389"/>
    </source>
</evidence>
<dbReference type="AlphaFoldDB" id="A0A6N8SK53"/>
<comment type="similarity">
    <text evidence="1">Belongs to the MobA/MobL family.</text>
</comment>
<name>A0A6N8SK53_9HYPH</name>
<evidence type="ECO:0000256" key="2">
    <source>
        <dbReference type="ARBA" id="ARBA00022971"/>
    </source>
</evidence>
<dbReference type="RefSeq" id="WP_160860726.1">
    <property type="nucleotide sequence ID" value="NZ_WUMK01000007.1"/>
</dbReference>
<evidence type="ECO:0000256" key="3">
    <source>
        <dbReference type="SAM" id="MobiDB-lite"/>
    </source>
</evidence>
<protein>
    <recommendedName>
        <fullName evidence="4">MobA/MobL protein domain-containing protein</fullName>
    </recommendedName>
</protein>
<keyword evidence="2" id="KW-0184">Conjugation</keyword>
<dbReference type="OrthoDB" id="1826980at2"/>
<dbReference type="Pfam" id="PF03389">
    <property type="entry name" value="MobA_MobL"/>
    <property type="match status" value="1"/>
</dbReference>
<feature type="compositionally biased region" description="Basic and acidic residues" evidence="3">
    <location>
        <begin position="244"/>
        <end position="264"/>
    </location>
</feature>
<feature type="region of interest" description="Disordered" evidence="3">
    <location>
        <begin position="235"/>
        <end position="273"/>
    </location>
</feature>
<evidence type="ECO:0000313" key="6">
    <source>
        <dbReference type="Proteomes" id="UP000435802"/>
    </source>
</evidence>
<dbReference type="InterPro" id="IPR005053">
    <property type="entry name" value="MobA_MobL"/>
</dbReference>
<dbReference type="Proteomes" id="UP000435802">
    <property type="component" value="Unassembled WGS sequence"/>
</dbReference>
<dbReference type="Gene3D" id="3.30.930.30">
    <property type="match status" value="1"/>
</dbReference>
<organism evidence="5 6">
    <name type="scientific">Shinella kummerowiae</name>
    <dbReference type="NCBI Taxonomy" id="417745"/>
    <lineage>
        <taxon>Bacteria</taxon>
        <taxon>Pseudomonadati</taxon>
        <taxon>Pseudomonadota</taxon>
        <taxon>Alphaproteobacteria</taxon>
        <taxon>Hyphomicrobiales</taxon>
        <taxon>Rhizobiaceae</taxon>
        <taxon>Shinella</taxon>
    </lineage>
</organism>
<evidence type="ECO:0000313" key="5">
    <source>
        <dbReference type="EMBL" id="MXN47190.1"/>
    </source>
</evidence>
<dbReference type="NCBIfam" id="NF041496">
    <property type="entry name" value="MobQ"/>
    <property type="match status" value="1"/>
</dbReference>
<proteinExistence type="inferred from homology"/>
<gene>
    <name evidence="5" type="ORF">GR138_18495</name>
</gene>
<sequence>MAIYHFSGQVLGRAVKANPDGTRRPPSNAVAAAAYRSGQRLVDRTSGQVHDYSQRRGVVHEEVMAPAGSAPWLENRELLWNTVEAMEKRRDAQLAREFNMALPHELDAGQRLELVRDFVGRHFVQRGMVADIALHDPIAEQGQNRFNFHAHVMLTLRKATPDGLHPVKTREWNSRDLLNVWRAEWALACNSALERAGKRVKIDHRTLQAQRDEAVTQRDMARASLLDREPEIHVGPKSKQAVRRQREPVSRVRERGTYRAREPEGVPSKRLRDYPARDRGSRLNWLERIASANDAKLRRDLEAVSRRFDRYQRKLDYWERRIAFWTEGNLKGGQFRFNRWKAAEEEKQRRLKAEHARKRFQQLVMMMKRLDDFLRLGGKQREKGLIRMRELEGWAKRMEPRTRGRNDGRAR</sequence>
<dbReference type="EMBL" id="WUMK01000007">
    <property type="protein sequence ID" value="MXN47190.1"/>
    <property type="molecule type" value="Genomic_DNA"/>
</dbReference>
<evidence type="ECO:0000256" key="1">
    <source>
        <dbReference type="ARBA" id="ARBA00010873"/>
    </source>
</evidence>
<keyword evidence="6" id="KW-1185">Reference proteome</keyword>